<dbReference type="Proteomes" id="UP000002484">
    <property type="component" value="Chromosome"/>
</dbReference>
<dbReference type="eggNOG" id="COG0463">
    <property type="taxonomic scope" value="Bacteria"/>
</dbReference>
<dbReference type="AlphaFoldDB" id="E3J1Y0"/>
<dbReference type="STRING" id="298654.FraEuI1c_6101"/>
<feature type="region of interest" description="Disordered" evidence="1">
    <location>
        <begin position="1"/>
        <end position="58"/>
    </location>
</feature>
<evidence type="ECO:0000313" key="3">
    <source>
        <dbReference type="EMBL" id="ADP84085.1"/>
    </source>
</evidence>
<gene>
    <name evidence="3" type="ordered locus">FraEuI1c_6101</name>
</gene>
<keyword evidence="2" id="KW-0812">Transmembrane</keyword>
<feature type="region of interest" description="Disordered" evidence="1">
    <location>
        <begin position="544"/>
        <end position="564"/>
    </location>
</feature>
<proteinExistence type="predicted"/>
<keyword evidence="2" id="KW-0472">Membrane</keyword>
<feature type="transmembrane region" description="Helical" evidence="2">
    <location>
        <begin position="273"/>
        <end position="291"/>
    </location>
</feature>
<reference evidence="3 4" key="1">
    <citation type="submission" date="2010-10" db="EMBL/GenBank/DDBJ databases">
        <title>Complete sequence of Frankia sp. EuI1c.</title>
        <authorList>
            <consortium name="US DOE Joint Genome Institute"/>
            <person name="Lucas S."/>
            <person name="Copeland A."/>
            <person name="Lapidus A."/>
            <person name="Cheng J.-F."/>
            <person name="Bruce D."/>
            <person name="Goodwin L."/>
            <person name="Pitluck S."/>
            <person name="Chertkov O."/>
            <person name="Detter J.C."/>
            <person name="Han C."/>
            <person name="Tapia R."/>
            <person name="Land M."/>
            <person name="Hauser L."/>
            <person name="Jeffries C."/>
            <person name="Kyrpides N."/>
            <person name="Ivanova N."/>
            <person name="Mikhailova N."/>
            <person name="Beauchemin N."/>
            <person name="Sen A."/>
            <person name="Sur S.A."/>
            <person name="Gtari M."/>
            <person name="Wall L."/>
            <person name="Tisa L."/>
            <person name="Woyke T."/>
        </authorList>
    </citation>
    <scope>NUCLEOTIDE SEQUENCE [LARGE SCALE GENOMIC DNA]</scope>
    <source>
        <strain evidence="4">DSM 45817 / CECT 9037 / EuI1c</strain>
    </source>
</reference>
<feature type="transmembrane region" description="Helical" evidence="2">
    <location>
        <begin position="454"/>
        <end position="475"/>
    </location>
</feature>
<dbReference type="HOGENOM" id="CLU_027789_0_0_11"/>
<sequence>MATPTDEPAMTAPTVMAQSPTATRGPFEPRSDPAAAAAEADSAEADAGPAPVNPEARPGAGSRLGRLLRRHALFGLIAAVALAARGIVVAAYQPALMYLGDSGAYLDQTWHGLWPADWRPSGYPMFLRLVRGEEHLTRLVLVQQSLTFLVGVVTYAVAVRVTRRPWLATLCAAPVLLSPWVLDLGQFVLAETLFSALTGLGLLLLAVPGRPRLSVVPVAGLLLGASLPVRTVGYGPLAVGFVVLALTVGAAAVRAHRSGGVSRLRAASQAGALLLSFGLAAAAPICAYSGWSASEGAGFTVSAHSGFFLYGRVAPFADCSVLPADRPQLSTLCDPRPVADRGQPDSYLWLANSPLRQGHTRIPKGREQLAGEFADAVIRAQPGMLLRTSADYFAGYFAPTRHETSTTSRPDTWELPDQLTNAAQDSDRRAADGYFVTTRLNHGLAGPLAAYARLAYAPMPLVGAGLVAGLLAVPIARLRRRPGPPPAFWLLGGGGLSVLALSAATAGFDYRYLASVIGILGAAAILGAASLARALRRGAARTMPEPGAVIPSTDPAATSDPAATLDRSAETVAIP</sequence>
<dbReference type="EMBL" id="CP002299">
    <property type="protein sequence ID" value="ADP84085.1"/>
    <property type="molecule type" value="Genomic_DNA"/>
</dbReference>
<keyword evidence="4" id="KW-1185">Reference proteome</keyword>
<evidence type="ECO:0000313" key="4">
    <source>
        <dbReference type="Proteomes" id="UP000002484"/>
    </source>
</evidence>
<feature type="transmembrane region" description="Helical" evidence="2">
    <location>
        <begin position="136"/>
        <end position="158"/>
    </location>
</feature>
<organism evidence="3 4">
    <name type="scientific">Pseudofrankia inefficax (strain DSM 45817 / CECT 9037 / DDB 130130 / EuI1c)</name>
    <name type="common">Frankia inefficax</name>
    <dbReference type="NCBI Taxonomy" id="298654"/>
    <lineage>
        <taxon>Bacteria</taxon>
        <taxon>Bacillati</taxon>
        <taxon>Actinomycetota</taxon>
        <taxon>Actinomycetes</taxon>
        <taxon>Frankiales</taxon>
        <taxon>Frankiaceae</taxon>
        <taxon>Pseudofrankia</taxon>
    </lineage>
</organism>
<keyword evidence="2" id="KW-1133">Transmembrane helix</keyword>
<feature type="compositionally biased region" description="Low complexity" evidence="1">
    <location>
        <begin position="32"/>
        <end position="58"/>
    </location>
</feature>
<evidence type="ECO:0000256" key="1">
    <source>
        <dbReference type="SAM" id="MobiDB-lite"/>
    </source>
</evidence>
<feature type="transmembrane region" description="Helical" evidence="2">
    <location>
        <begin position="72"/>
        <end position="92"/>
    </location>
</feature>
<dbReference type="RefSeq" id="WP_013427203.1">
    <property type="nucleotide sequence ID" value="NC_014666.1"/>
</dbReference>
<protein>
    <recommendedName>
        <fullName evidence="5">Glycosyltransferase RgtA/B/C/D-like domain-containing protein</fullName>
    </recommendedName>
</protein>
<dbReference type="KEGG" id="fri:FraEuI1c_6101"/>
<feature type="transmembrane region" description="Helical" evidence="2">
    <location>
        <begin position="235"/>
        <end position="253"/>
    </location>
</feature>
<accession>E3J1Y0</accession>
<feature type="compositionally biased region" description="Low complexity" evidence="1">
    <location>
        <begin position="551"/>
        <end position="564"/>
    </location>
</feature>
<feature type="transmembrane region" description="Helical" evidence="2">
    <location>
        <begin position="165"/>
        <end position="182"/>
    </location>
</feature>
<feature type="transmembrane region" description="Helical" evidence="2">
    <location>
        <begin position="487"/>
        <end position="506"/>
    </location>
</feature>
<dbReference type="InParanoid" id="E3J1Y0"/>
<feature type="transmembrane region" description="Helical" evidence="2">
    <location>
        <begin position="512"/>
        <end position="535"/>
    </location>
</feature>
<name>E3J1Y0_PSEI1</name>
<evidence type="ECO:0000256" key="2">
    <source>
        <dbReference type="SAM" id="Phobius"/>
    </source>
</evidence>
<evidence type="ECO:0008006" key="5">
    <source>
        <dbReference type="Google" id="ProtNLM"/>
    </source>
</evidence>